<dbReference type="EMBL" id="JACJVR010000130">
    <property type="protein sequence ID" value="MBB6695603.1"/>
    <property type="molecule type" value="Genomic_DNA"/>
</dbReference>
<dbReference type="RefSeq" id="WP_185139547.1">
    <property type="nucleotide sequence ID" value="NZ_BORM01000010.1"/>
</dbReference>
<protein>
    <submittedName>
        <fullName evidence="5">Nitrite reductase</fullName>
    </submittedName>
</protein>
<dbReference type="GO" id="GO:0046872">
    <property type="term" value="F:metal ion binding"/>
    <property type="evidence" value="ECO:0007669"/>
    <property type="project" value="UniProtKB-KW"/>
</dbReference>
<evidence type="ECO:0000256" key="3">
    <source>
        <dbReference type="ARBA" id="ARBA00023014"/>
    </source>
</evidence>
<dbReference type="Gene3D" id="3.30.413.10">
    <property type="entry name" value="Sulfite Reductase Hemoprotein, domain 1"/>
    <property type="match status" value="1"/>
</dbReference>
<keyword evidence="3" id="KW-0411">Iron-sulfur</keyword>
<dbReference type="GO" id="GO:0016491">
    <property type="term" value="F:oxidoreductase activity"/>
    <property type="evidence" value="ECO:0007669"/>
    <property type="project" value="InterPro"/>
</dbReference>
<evidence type="ECO:0000313" key="5">
    <source>
        <dbReference type="EMBL" id="MBB6695603.1"/>
    </source>
</evidence>
<organism evidence="5 6">
    <name type="scientific">Cohnella xylanilytica</name>
    <dbReference type="NCBI Taxonomy" id="557555"/>
    <lineage>
        <taxon>Bacteria</taxon>
        <taxon>Bacillati</taxon>
        <taxon>Bacillota</taxon>
        <taxon>Bacilli</taxon>
        <taxon>Bacillales</taxon>
        <taxon>Paenibacillaceae</taxon>
        <taxon>Cohnella</taxon>
    </lineage>
</organism>
<dbReference type="Proteomes" id="UP000553776">
    <property type="component" value="Unassembled WGS sequence"/>
</dbReference>
<evidence type="ECO:0000259" key="4">
    <source>
        <dbReference type="Pfam" id="PF01077"/>
    </source>
</evidence>
<keyword evidence="6" id="KW-1185">Reference proteome</keyword>
<reference evidence="5 6" key="1">
    <citation type="submission" date="2020-08" db="EMBL/GenBank/DDBJ databases">
        <title>Cohnella phylogeny.</title>
        <authorList>
            <person name="Dunlap C."/>
        </authorList>
    </citation>
    <scope>NUCLEOTIDE SEQUENCE [LARGE SCALE GENOMIC DNA]</scope>
    <source>
        <strain evidence="5 6">DSM 25239</strain>
    </source>
</reference>
<proteinExistence type="predicted"/>
<gene>
    <name evidence="5" type="ORF">H7B90_29850</name>
</gene>
<keyword evidence="1" id="KW-0479">Metal-binding</keyword>
<evidence type="ECO:0000256" key="1">
    <source>
        <dbReference type="ARBA" id="ARBA00022723"/>
    </source>
</evidence>
<dbReference type="AlphaFoldDB" id="A0A841UBL4"/>
<dbReference type="Pfam" id="PF01077">
    <property type="entry name" value="NIR_SIR"/>
    <property type="match status" value="1"/>
</dbReference>
<feature type="domain" description="Nitrite/sulphite reductase 4Fe-4S" evidence="4">
    <location>
        <begin position="91"/>
        <end position="203"/>
    </location>
</feature>
<comment type="caution">
    <text evidence="5">The sequence shown here is derived from an EMBL/GenBank/DDBJ whole genome shotgun (WGS) entry which is preliminary data.</text>
</comment>
<dbReference type="GO" id="GO:0020037">
    <property type="term" value="F:heme binding"/>
    <property type="evidence" value="ECO:0007669"/>
    <property type="project" value="InterPro"/>
</dbReference>
<dbReference type="GO" id="GO:0051536">
    <property type="term" value="F:iron-sulfur cluster binding"/>
    <property type="evidence" value="ECO:0007669"/>
    <property type="project" value="UniProtKB-KW"/>
</dbReference>
<keyword evidence="2" id="KW-0408">Iron</keyword>
<evidence type="ECO:0000313" key="6">
    <source>
        <dbReference type="Proteomes" id="UP000553776"/>
    </source>
</evidence>
<dbReference type="InterPro" id="IPR045854">
    <property type="entry name" value="NO2/SO3_Rdtase_4Fe4S_sf"/>
</dbReference>
<dbReference type="SUPFAM" id="SSF56014">
    <property type="entry name" value="Nitrite and sulphite reductase 4Fe-4S domain-like"/>
    <property type="match status" value="1"/>
</dbReference>
<evidence type="ECO:0000256" key="2">
    <source>
        <dbReference type="ARBA" id="ARBA00023004"/>
    </source>
</evidence>
<sequence>MNRQKWAVSSEIGLGGSMWTPEQLAAIGSIAGAEASIELTSFKQLYLSVPEERGEAVRQELLEHGLRVSPVGSYVKRLIACPFCRGAEEAGLELAKELDEAIADLPAPSPLKIGYAGCALGTSEPLLKDIGVVKMRDVYDVYVGGEPKGLKAATAKLLVSGLPREKVVPSVTRLIAVYQELGKKKEKFASFVGRMTVDGLRERAGL</sequence>
<dbReference type="InterPro" id="IPR006067">
    <property type="entry name" value="NO2/SO3_Rdtase_4Fe4S_dom"/>
</dbReference>
<accession>A0A841UBL4</accession>
<name>A0A841UBL4_9BACL</name>